<evidence type="ECO:0000313" key="2">
    <source>
        <dbReference type="Proteomes" id="UP001177120"/>
    </source>
</evidence>
<reference evidence="1" key="1">
    <citation type="journal article" date="2024" name="Int. J. Syst. Evol. Microbiol.">
        <title>Polycladomyces zharkentensis sp. nov., a novel thermophilic cellulose- and starch-degrading member of the Bacillota from a geothermal aquifer in Kazakhstan.</title>
        <authorList>
            <person name="Mashzhan A."/>
            <person name="Kistaubayeva A."/>
            <person name="Javier-Lopez R."/>
            <person name="Bissenova U."/>
            <person name="Bissenbay A."/>
            <person name="Birkeland N.K."/>
        </authorList>
    </citation>
    <scope>NUCLEOTIDE SEQUENCE</scope>
    <source>
        <strain evidence="1">ZKZ2T</strain>
    </source>
</reference>
<evidence type="ECO:0000313" key="1">
    <source>
        <dbReference type="EMBL" id="MBN2909230.1"/>
    </source>
</evidence>
<protein>
    <submittedName>
        <fullName evidence="1">Uncharacterized protein</fullName>
    </submittedName>
</protein>
<sequence>MANDMKQAIKKLREMGYSDEEIKNQLWDKLWDILPKDDEHLTPEELEQLKRNREDKDWTSLEELKRELGFKN</sequence>
<organism evidence="1 2">
    <name type="scientific">Polycladomyces zharkentensis</name>
    <dbReference type="NCBI Taxonomy" id="2807616"/>
    <lineage>
        <taxon>Bacteria</taxon>
        <taxon>Bacillati</taxon>
        <taxon>Bacillota</taxon>
        <taxon>Bacilli</taxon>
        <taxon>Bacillales</taxon>
        <taxon>Thermoactinomycetaceae</taxon>
        <taxon>Polycladomyces</taxon>
    </lineage>
</organism>
<keyword evidence="2" id="KW-1185">Reference proteome</keyword>
<dbReference type="Proteomes" id="UP001177120">
    <property type="component" value="Unassembled WGS sequence"/>
</dbReference>
<dbReference type="RefSeq" id="WP_205494059.1">
    <property type="nucleotide sequence ID" value="NZ_JAFHAP010000007.1"/>
</dbReference>
<comment type="caution">
    <text evidence="1">The sequence shown here is derived from an EMBL/GenBank/DDBJ whole genome shotgun (WGS) entry which is preliminary data.</text>
</comment>
<accession>A0ABS2WID9</accession>
<name>A0ABS2WID9_9BACL</name>
<dbReference type="EMBL" id="JAFHAP010000007">
    <property type="protein sequence ID" value="MBN2909230.1"/>
    <property type="molecule type" value="Genomic_DNA"/>
</dbReference>
<proteinExistence type="predicted"/>
<gene>
    <name evidence="1" type="ORF">JQC72_06805</name>
</gene>